<gene>
    <name evidence="1" type="ORF">JTJ32_00690</name>
</gene>
<evidence type="ECO:0000313" key="1">
    <source>
        <dbReference type="EMBL" id="MBP0943847.1"/>
    </source>
</evidence>
<evidence type="ECO:0008006" key="3">
    <source>
        <dbReference type="Google" id="ProtNLM"/>
    </source>
</evidence>
<evidence type="ECO:0000313" key="2">
    <source>
        <dbReference type="Proteomes" id="UP000673197"/>
    </source>
</evidence>
<dbReference type="RefSeq" id="WP_210040402.1">
    <property type="nucleotide sequence ID" value="NZ_JAFFZW010000001.1"/>
</dbReference>
<proteinExistence type="predicted"/>
<keyword evidence="2" id="KW-1185">Reference proteome</keyword>
<comment type="caution">
    <text evidence="1">The sequence shown here is derived from an EMBL/GenBank/DDBJ whole genome shotgun (WGS) entry which is preliminary data.</text>
</comment>
<accession>A0ABS4C0K3</accession>
<dbReference type="Proteomes" id="UP000673197">
    <property type="component" value="Unassembled WGS sequence"/>
</dbReference>
<sequence>MKTGNLYSVSDKAIFDAINNSKVTNQEIFDLFFSRGILISKETKRKDLAEYFSRLTHGYHDFQILYETLGGNSRREKSTSCEISNTVTRDELTNAAQELCKKINAEGNTADSNILPNGDIEIVVKYTKLHLEKSELRQTVNREAVLIVEPHKDGFTLRTPLNEDANGWKEDLLQAIQAESSAEVSFTEISLEHIQSPVLRSEFFTTLIDKIGDNVLHDVTDVYVYHPKTTDKIDPEFSQDDDDEIDFGVHITKASLKGEGVLQSEELHSLYEKGFYIWKIVWRCQNPQVGSDMIECEAQFANPAACVDFSYIAKGSYKYKSIGVYSTGRTALSYTDEKHFLQQLEARARTVVNQVSAKASGVTHA</sequence>
<name>A0ABS4C0K3_9PSED</name>
<dbReference type="EMBL" id="JAFFZW010000001">
    <property type="protein sequence ID" value="MBP0943847.1"/>
    <property type="molecule type" value="Genomic_DNA"/>
</dbReference>
<reference evidence="1 2" key="1">
    <citation type="journal article" date="2022" name="Syst. Appl. Microbiol.">
        <title>Pseudomonas alliivorans sp. nov., a plant-pathogenic bacterium isolated from onion foliage in Georgia, USA.</title>
        <authorList>
            <person name="Zhao M."/>
            <person name="Tyson C."/>
            <person name="Chen H.C."/>
            <person name="Paudel S."/>
            <person name="Gitaitis R."/>
            <person name="Kvitko B."/>
            <person name="Dutta B."/>
        </authorList>
    </citation>
    <scope>NUCLEOTIDE SEQUENCE [LARGE SCALE GENOMIC DNA]</scope>
    <source>
        <strain evidence="1 2">20GA0068</strain>
    </source>
</reference>
<protein>
    <recommendedName>
        <fullName evidence="3">WYL domain-containing protein</fullName>
    </recommendedName>
</protein>
<organism evidence="1 2">
    <name type="scientific">Pseudomonas alliivorans</name>
    <dbReference type="NCBI Taxonomy" id="2810613"/>
    <lineage>
        <taxon>Bacteria</taxon>
        <taxon>Pseudomonadati</taxon>
        <taxon>Pseudomonadota</taxon>
        <taxon>Gammaproteobacteria</taxon>
        <taxon>Pseudomonadales</taxon>
        <taxon>Pseudomonadaceae</taxon>
        <taxon>Pseudomonas</taxon>
    </lineage>
</organism>